<keyword evidence="2" id="KW-1185">Reference proteome</keyword>
<proteinExistence type="predicted"/>
<dbReference type="AlphaFoldDB" id="A0A6M8BG97"/>
<dbReference type="Proteomes" id="UP000505210">
    <property type="component" value="Chromosome"/>
</dbReference>
<accession>A0A6M8BG97</accession>
<dbReference type="KEGG" id="theu:HPC62_05025"/>
<evidence type="ECO:0000313" key="2">
    <source>
        <dbReference type="Proteomes" id="UP000505210"/>
    </source>
</evidence>
<name>A0A6M8BG97_9CYAN</name>
<gene>
    <name evidence="1" type="ORF">HPC62_05025</name>
</gene>
<sequence>MRKFKEREDRTHKKLYTPISFGYLAGIQNKPVGCLAKAEIVECRSEVLNLDGKTLQKALSRGGLLRMEAISRSLQAEL</sequence>
<evidence type="ECO:0000313" key="1">
    <source>
        <dbReference type="EMBL" id="QKD81635.1"/>
    </source>
</evidence>
<protein>
    <submittedName>
        <fullName evidence="1">Uncharacterized protein</fullName>
    </submittedName>
</protein>
<organism evidence="1 2">
    <name type="scientific">Thermoleptolyngbya sichuanensis A183</name>
    <dbReference type="NCBI Taxonomy" id="2737172"/>
    <lineage>
        <taxon>Bacteria</taxon>
        <taxon>Bacillati</taxon>
        <taxon>Cyanobacteriota</taxon>
        <taxon>Cyanophyceae</taxon>
        <taxon>Oculatellales</taxon>
        <taxon>Oculatellaceae</taxon>
        <taxon>Thermoleptolyngbya</taxon>
        <taxon>Thermoleptolyngbya sichuanensis</taxon>
    </lineage>
</organism>
<dbReference type="RefSeq" id="WP_172354032.1">
    <property type="nucleotide sequence ID" value="NZ_CP053661.1"/>
</dbReference>
<reference evidence="1 2" key="1">
    <citation type="submission" date="2020-05" db="EMBL/GenBank/DDBJ databases">
        <title>Complete genome sequence of of a novel Thermoleptolyngbya strain isolated from hot springs of Ganzi, Sichuan China.</title>
        <authorList>
            <person name="Tang J."/>
            <person name="Daroch M."/>
            <person name="Li L."/>
            <person name="Waleron K."/>
            <person name="Waleron M."/>
            <person name="Waleron M."/>
        </authorList>
    </citation>
    <scope>NUCLEOTIDE SEQUENCE [LARGE SCALE GENOMIC DNA]</scope>
    <source>
        <strain evidence="1 2">PKUAC-SCTA183</strain>
    </source>
</reference>
<dbReference type="EMBL" id="CP053661">
    <property type="protein sequence ID" value="QKD81635.1"/>
    <property type="molecule type" value="Genomic_DNA"/>
</dbReference>